<name>A0AAD3S840_NEPGR</name>
<organism evidence="2 3">
    <name type="scientific">Nepenthes gracilis</name>
    <name type="common">Slender pitcher plant</name>
    <dbReference type="NCBI Taxonomy" id="150966"/>
    <lineage>
        <taxon>Eukaryota</taxon>
        <taxon>Viridiplantae</taxon>
        <taxon>Streptophyta</taxon>
        <taxon>Embryophyta</taxon>
        <taxon>Tracheophyta</taxon>
        <taxon>Spermatophyta</taxon>
        <taxon>Magnoliopsida</taxon>
        <taxon>eudicotyledons</taxon>
        <taxon>Gunneridae</taxon>
        <taxon>Pentapetalae</taxon>
        <taxon>Caryophyllales</taxon>
        <taxon>Nepenthaceae</taxon>
        <taxon>Nepenthes</taxon>
    </lineage>
</organism>
<keyword evidence="1" id="KW-0472">Membrane</keyword>
<reference evidence="2" key="1">
    <citation type="submission" date="2023-05" db="EMBL/GenBank/DDBJ databases">
        <title>Nepenthes gracilis genome sequencing.</title>
        <authorList>
            <person name="Fukushima K."/>
        </authorList>
    </citation>
    <scope>NUCLEOTIDE SEQUENCE</scope>
    <source>
        <strain evidence="2">SING2019-196</strain>
    </source>
</reference>
<evidence type="ECO:0000313" key="2">
    <source>
        <dbReference type="EMBL" id="GMH06247.1"/>
    </source>
</evidence>
<keyword evidence="1" id="KW-1133">Transmembrane helix</keyword>
<sequence>MLILGVWHSVSLDPSWNGSWAHLGCCFITYGEEDGVIVNCCSAAQYLQLLFTDLAHVMGSFPCIACLPLSCIWLGLMLVRLLGMDENSRTATLWNIGWPDDS</sequence>
<dbReference type="Proteomes" id="UP001279734">
    <property type="component" value="Unassembled WGS sequence"/>
</dbReference>
<gene>
    <name evidence="2" type="ORF">Nepgr_008087</name>
</gene>
<accession>A0AAD3S840</accession>
<proteinExistence type="predicted"/>
<feature type="transmembrane region" description="Helical" evidence="1">
    <location>
        <begin position="57"/>
        <end position="79"/>
    </location>
</feature>
<comment type="caution">
    <text evidence="2">The sequence shown here is derived from an EMBL/GenBank/DDBJ whole genome shotgun (WGS) entry which is preliminary data.</text>
</comment>
<evidence type="ECO:0000313" key="3">
    <source>
        <dbReference type="Proteomes" id="UP001279734"/>
    </source>
</evidence>
<dbReference type="EMBL" id="BSYO01000006">
    <property type="protein sequence ID" value="GMH06247.1"/>
    <property type="molecule type" value="Genomic_DNA"/>
</dbReference>
<evidence type="ECO:0000256" key="1">
    <source>
        <dbReference type="SAM" id="Phobius"/>
    </source>
</evidence>
<keyword evidence="3" id="KW-1185">Reference proteome</keyword>
<keyword evidence="1" id="KW-0812">Transmembrane</keyword>
<dbReference type="AlphaFoldDB" id="A0AAD3S840"/>
<protein>
    <submittedName>
        <fullName evidence="2">Uncharacterized protein</fullName>
    </submittedName>
</protein>